<proteinExistence type="predicted"/>
<dbReference type="AlphaFoldDB" id="A0A9X3Z5Y0"/>
<gene>
    <name evidence="3" type="ORF">NYP16_00125</name>
</gene>
<comment type="caution">
    <text evidence="3">The sequence shown here is derived from an EMBL/GenBank/DDBJ whole genome shotgun (WGS) entry which is preliminary data.</text>
</comment>
<organism evidence="3 4">
    <name type="scientific">Govanella unica</name>
    <dbReference type="NCBI Taxonomy" id="2975056"/>
    <lineage>
        <taxon>Bacteria</taxon>
        <taxon>Pseudomonadati</taxon>
        <taxon>Pseudomonadota</taxon>
        <taxon>Alphaproteobacteria</taxon>
        <taxon>Emcibacterales</taxon>
        <taxon>Govanellaceae</taxon>
        <taxon>Govanella</taxon>
    </lineage>
</organism>
<protein>
    <recommendedName>
        <fullName evidence="5">Antifreeze glycopeptide polyprotein</fullName>
    </recommendedName>
</protein>
<name>A0A9X3Z5Y0_9PROT</name>
<evidence type="ECO:0000256" key="1">
    <source>
        <dbReference type="SAM" id="MobiDB-lite"/>
    </source>
</evidence>
<dbReference type="EMBL" id="JANWOI010000001">
    <property type="protein sequence ID" value="MDA5192364.1"/>
    <property type="molecule type" value="Genomic_DNA"/>
</dbReference>
<reference evidence="3" key="1">
    <citation type="submission" date="2022-08" db="EMBL/GenBank/DDBJ databases">
        <authorList>
            <person name="Vandamme P."/>
            <person name="Hettiarachchi A."/>
            <person name="Peeters C."/>
            <person name="Cnockaert M."/>
            <person name="Carlier A."/>
        </authorList>
    </citation>
    <scope>NUCLEOTIDE SEQUENCE</scope>
    <source>
        <strain evidence="3">LMG 31809</strain>
    </source>
</reference>
<dbReference type="RefSeq" id="WP_274942073.1">
    <property type="nucleotide sequence ID" value="NZ_JANWOI010000001.1"/>
</dbReference>
<accession>A0A9X3Z5Y0</accession>
<evidence type="ECO:0000256" key="2">
    <source>
        <dbReference type="SAM" id="SignalP"/>
    </source>
</evidence>
<evidence type="ECO:0000313" key="3">
    <source>
        <dbReference type="EMBL" id="MDA5192364.1"/>
    </source>
</evidence>
<feature type="signal peptide" evidence="2">
    <location>
        <begin position="1"/>
        <end position="31"/>
    </location>
</feature>
<sequence>MICSRTDSLWLRRVCGLTAGALMLAAVSARAQDLPPEDSPPEESLPAEAAPAEVPAEDMSQPPKSVEVDALGGLRLGGMGLMDSTEGKLPVTLWQNSEVGAVTARLLAVPDQVPSRALQELERRLLLTAVPPPATPDDQADLDFVSARLDRLAATGDVASVAAFLDRIGKDFQHEGLSQLRIQVDLLTGREQDACSAAAATHGDDVEPEWLRLAAFCRALGGDLDGAGLALEMLADQKAKSPAFDQLIAIYLKQQASGDAEDKPGPQVKSLKGPTPLVLALARRTRIKLPADVLSGAPPLVFGALADMEDLDIAVRLPAAEWAAARGGYGLDRLAELYAAMPLKSGDLANAAARAKAEPGRSTYINALIYQAAAAAASTEARLAVLRAGYARARADGSRMLYAAVMAPFLDQITPDGAHVAAAGDALRMLLLAGHMEVAEEWYGLLGRQAAIDNHEATEQVTALWPLLMVWAPRPDDNLRQPGASSVSYSADYLRDWIAGREGLPPEQRARQITLVTLLLTRAGFAVPADLASSEGIEGAGFDLAIISREGRMGETILECLKLTGGGLSKLAPDAVVTISDALRAVGLDRDARRVVTETLIIQGL</sequence>
<feature type="compositionally biased region" description="Low complexity" evidence="1">
    <location>
        <begin position="42"/>
        <end position="54"/>
    </location>
</feature>
<feature type="region of interest" description="Disordered" evidence="1">
    <location>
        <begin position="32"/>
        <end position="63"/>
    </location>
</feature>
<evidence type="ECO:0000313" key="4">
    <source>
        <dbReference type="Proteomes" id="UP001141619"/>
    </source>
</evidence>
<feature type="chain" id="PRO_5040875308" description="Antifreeze glycopeptide polyprotein" evidence="2">
    <location>
        <begin position="32"/>
        <end position="605"/>
    </location>
</feature>
<evidence type="ECO:0008006" key="5">
    <source>
        <dbReference type="Google" id="ProtNLM"/>
    </source>
</evidence>
<reference evidence="3" key="2">
    <citation type="journal article" date="2023" name="Syst. Appl. Microbiol.">
        <title>Govania unica gen. nov., sp. nov., a rare biosphere bacterium that represents a novel family in the class Alphaproteobacteria.</title>
        <authorList>
            <person name="Vandamme P."/>
            <person name="Peeters C."/>
            <person name="Hettiarachchi A."/>
            <person name="Cnockaert M."/>
            <person name="Carlier A."/>
        </authorList>
    </citation>
    <scope>NUCLEOTIDE SEQUENCE</scope>
    <source>
        <strain evidence="3">LMG 31809</strain>
    </source>
</reference>
<dbReference type="Proteomes" id="UP001141619">
    <property type="component" value="Unassembled WGS sequence"/>
</dbReference>
<keyword evidence="4" id="KW-1185">Reference proteome</keyword>
<keyword evidence="2" id="KW-0732">Signal</keyword>